<evidence type="ECO:0000313" key="2">
    <source>
        <dbReference type="Proteomes" id="UP000266723"/>
    </source>
</evidence>
<gene>
    <name evidence="1" type="ORF">DY000_02062408</name>
</gene>
<organism evidence="1 2">
    <name type="scientific">Brassica cretica</name>
    <name type="common">Mustard</name>
    <dbReference type="NCBI Taxonomy" id="69181"/>
    <lineage>
        <taxon>Eukaryota</taxon>
        <taxon>Viridiplantae</taxon>
        <taxon>Streptophyta</taxon>
        <taxon>Embryophyta</taxon>
        <taxon>Tracheophyta</taxon>
        <taxon>Spermatophyta</taxon>
        <taxon>Magnoliopsida</taxon>
        <taxon>eudicotyledons</taxon>
        <taxon>Gunneridae</taxon>
        <taxon>Pentapetalae</taxon>
        <taxon>rosids</taxon>
        <taxon>malvids</taxon>
        <taxon>Brassicales</taxon>
        <taxon>Brassicaceae</taxon>
        <taxon>Brassiceae</taxon>
        <taxon>Brassica</taxon>
    </lineage>
</organism>
<feature type="non-terminal residue" evidence="1">
    <location>
        <position position="1"/>
    </location>
</feature>
<reference evidence="1 2" key="1">
    <citation type="journal article" date="2020" name="BMC Genomics">
        <title>Intraspecific diversification of the crop wild relative Brassica cretica Lam. using demographic model selection.</title>
        <authorList>
            <person name="Kioukis A."/>
            <person name="Michalopoulou V.A."/>
            <person name="Briers L."/>
            <person name="Pirintsos S."/>
            <person name="Studholme D.J."/>
            <person name="Pavlidis P."/>
            <person name="Sarris P.F."/>
        </authorList>
    </citation>
    <scope>NUCLEOTIDE SEQUENCE [LARGE SCALE GENOMIC DNA]</scope>
    <source>
        <strain evidence="2">cv. PFS-1207/04</strain>
    </source>
</reference>
<sequence length="440" mass="49500">EQNFVIIDLWQFVEKNKEIEAIRRVDALQKVLKEVHYLFVMFHGSVRSLLDKETSGGLIISHLYPFITDYLNGKAQQYHHPISLLCHVSDLSVGKKLQLPSFRETLKERGTAQMLTSLEVQPRVPGHIYAREPACHRPLLDLPHRNFFSGSIDPLPSGNGNDAGRAIVNGELDVKHQVIENASARILKVYHVSGYRYLLVDNDMEVSRASPSGKVATLAKETLLAVNKLRETVDTEKSRTKQEKEMEICITRGKELYMALEKASDTLLDATESVQQQDVLSAQQVGKRERVHLLAYQHKCLTLVLLVPTEAIVNGELDVKHQVIENASARILKVYHVSGYRYLLVDNDMEVSRASPSGKVATLAKETLLAVNKLRETVDTEKSRTKQEKEMEICITRGKELYMALEKASDTLLDATESVQQQISDAIEDVVEAALDHTLL</sequence>
<evidence type="ECO:0000313" key="1">
    <source>
        <dbReference type="EMBL" id="KAF3521140.1"/>
    </source>
</evidence>
<keyword evidence="2" id="KW-1185">Reference proteome</keyword>
<dbReference type="Proteomes" id="UP000266723">
    <property type="component" value="Unassembled WGS sequence"/>
</dbReference>
<dbReference type="PANTHER" id="PTHR13056:SF0">
    <property type="entry name" value="VACUOLAR FUSION PROTEIN CCZ1 HOMOLOG-RELATED"/>
    <property type="match status" value="1"/>
</dbReference>
<dbReference type="PANTHER" id="PTHR13056">
    <property type="entry name" value="VACUOLAR FUSION PROTEIN CCZ1 HOMOLOG-RELATED"/>
    <property type="match status" value="1"/>
</dbReference>
<dbReference type="EMBL" id="QGKV02001556">
    <property type="protein sequence ID" value="KAF3521140.1"/>
    <property type="molecule type" value="Genomic_DNA"/>
</dbReference>
<dbReference type="InterPro" id="IPR013176">
    <property type="entry name" value="Ccz1"/>
</dbReference>
<comment type="caution">
    <text evidence="1">The sequence shown here is derived from an EMBL/GenBank/DDBJ whole genome shotgun (WGS) entry which is preliminary data.</text>
</comment>
<name>A0ABQ7B3Y6_BRACR</name>
<protein>
    <submittedName>
        <fullName evidence="1">Uncharacterized protein</fullName>
    </submittedName>
</protein>
<accession>A0ABQ7B3Y6</accession>
<proteinExistence type="predicted"/>